<keyword evidence="3" id="KW-1185">Reference proteome</keyword>
<gene>
    <name evidence="2" type="ORF">GCK32_008916</name>
</gene>
<feature type="region of interest" description="Disordered" evidence="1">
    <location>
        <begin position="51"/>
        <end position="111"/>
    </location>
</feature>
<dbReference type="EMBL" id="WIXE01003655">
    <property type="protein sequence ID" value="KAK5983751.1"/>
    <property type="molecule type" value="Genomic_DNA"/>
</dbReference>
<evidence type="ECO:0000313" key="3">
    <source>
        <dbReference type="Proteomes" id="UP001331761"/>
    </source>
</evidence>
<accession>A0AAN8FNX0</accession>
<dbReference type="AlphaFoldDB" id="A0AAN8FNX0"/>
<organism evidence="2 3">
    <name type="scientific">Trichostrongylus colubriformis</name>
    <name type="common">Black scour worm</name>
    <dbReference type="NCBI Taxonomy" id="6319"/>
    <lineage>
        <taxon>Eukaryota</taxon>
        <taxon>Metazoa</taxon>
        <taxon>Ecdysozoa</taxon>
        <taxon>Nematoda</taxon>
        <taxon>Chromadorea</taxon>
        <taxon>Rhabditida</taxon>
        <taxon>Rhabditina</taxon>
        <taxon>Rhabditomorpha</taxon>
        <taxon>Strongyloidea</taxon>
        <taxon>Trichostrongylidae</taxon>
        <taxon>Trichostrongylus</taxon>
    </lineage>
</organism>
<feature type="compositionally biased region" description="Basic and acidic residues" evidence="1">
    <location>
        <begin position="74"/>
        <end position="90"/>
    </location>
</feature>
<protein>
    <submittedName>
        <fullName evidence="2">Uncharacterized protein</fullName>
    </submittedName>
</protein>
<proteinExistence type="predicted"/>
<name>A0AAN8FNX0_TRICO</name>
<dbReference type="Proteomes" id="UP001331761">
    <property type="component" value="Unassembled WGS sequence"/>
</dbReference>
<sequence length="164" mass="18070">MASHLNRFQKELSRNVGAATANFAMETSDDDRFMIPVVAKNPEAEVVIEAEEVDEEDPTSRSKEVVGLGSAETSAEKVVEKPAEKVEEPIAKPNVETTAKPVQEAVTKPDSETMFASLEVPETLDRKEESESEEMLKRMLVEHAQKALLEKEKAAAAKVKFESP</sequence>
<evidence type="ECO:0000256" key="1">
    <source>
        <dbReference type="SAM" id="MobiDB-lite"/>
    </source>
</evidence>
<comment type="caution">
    <text evidence="2">The sequence shown here is derived from an EMBL/GenBank/DDBJ whole genome shotgun (WGS) entry which is preliminary data.</text>
</comment>
<evidence type="ECO:0000313" key="2">
    <source>
        <dbReference type="EMBL" id="KAK5983751.1"/>
    </source>
</evidence>
<reference evidence="2 3" key="1">
    <citation type="submission" date="2019-10" db="EMBL/GenBank/DDBJ databases">
        <title>Assembly and Annotation for the nematode Trichostrongylus colubriformis.</title>
        <authorList>
            <person name="Martin J."/>
        </authorList>
    </citation>
    <scope>NUCLEOTIDE SEQUENCE [LARGE SCALE GENOMIC DNA]</scope>
    <source>
        <strain evidence="2">G859</strain>
        <tissue evidence="2">Whole worm</tissue>
    </source>
</reference>